<organism evidence="1 2">
    <name type="scientific">Nezara viridula</name>
    <name type="common">Southern green stink bug</name>
    <name type="synonym">Cimex viridulus</name>
    <dbReference type="NCBI Taxonomy" id="85310"/>
    <lineage>
        <taxon>Eukaryota</taxon>
        <taxon>Metazoa</taxon>
        <taxon>Ecdysozoa</taxon>
        <taxon>Arthropoda</taxon>
        <taxon>Hexapoda</taxon>
        <taxon>Insecta</taxon>
        <taxon>Pterygota</taxon>
        <taxon>Neoptera</taxon>
        <taxon>Paraneoptera</taxon>
        <taxon>Hemiptera</taxon>
        <taxon>Heteroptera</taxon>
        <taxon>Panheteroptera</taxon>
        <taxon>Pentatomomorpha</taxon>
        <taxon>Pentatomoidea</taxon>
        <taxon>Pentatomidae</taxon>
        <taxon>Pentatominae</taxon>
        <taxon>Nezara</taxon>
    </lineage>
</organism>
<gene>
    <name evidence="1" type="ORF">NEZAVI_LOCUS6138</name>
</gene>
<name>A0A9P0H5Y7_NEZVI</name>
<dbReference type="EMBL" id="OV725079">
    <property type="protein sequence ID" value="CAH1395976.1"/>
    <property type="molecule type" value="Genomic_DNA"/>
</dbReference>
<proteinExistence type="predicted"/>
<evidence type="ECO:0000313" key="1">
    <source>
        <dbReference type="EMBL" id="CAH1395976.1"/>
    </source>
</evidence>
<evidence type="ECO:0000313" key="2">
    <source>
        <dbReference type="Proteomes" id="UP001152798"/>
    </source>
</evidence>
<protein>
    <submittedName>
        <fullName evidence="1">Uncharacterized protein</fullName>
    </submittedName>
</protein>
<keyword evidence="2" id="KW-1185">Reference proteome</keyword>
<dbReference type="AlphaFoldDB" id="A0A9P0H5Y7"/>
<accession>A0A9P0H5Y7</accession>
<dbReference type="OrthoDB" id="6606559at2759"/>
<sequence>MEKKLDKVLCLLKKFRAEELPKVLESAFGSNFWKDIKDFALNRKISLSNSRNVAMICLNIYKAQEPTTADIQKVLWYLNFFDVSCHSTVTWKCALLLDRIDKFPTDLEDLRRKIIQSYRCEARDVEMILTLKEDLIWLMVIEKKITKKGIKFGKPFFVVINISLDKQYIFFHPGFENDSSNDVNHLMLISMALGYEKYREVSFEGKDVKSLFEMIKRHNTQQNQIAVFQPKKVLMEENVMDFTQGKDRSNYAENVLPPGLTNLSEFTVHSRIEWRGDMPLCRRCLVVTQLRIRTKGRSSSVETVLRELIALGLVSIPVPHYISRLPYLNRNVVQIKSSDETRNSQGSNFDDET</sequence>
<reference evidence="1" key="1">
    <citation type="submission" date="2022-01" db="EMBL/GenBank/DDBJ databases">
        <authorList>
            <person name="King R."/>
        </authorList>
    </citation>
    <scope>NUCLEOTIDE SEQUENCE</scope>
</reference>
<dbReference type="Proteomes" id="UP001152798">
    <property type="component" value="Chromosome 3"/>
</dbReference>